<sequence>MLRASPGCLAINWGKSAVIGADLPAFQRYPYRGRDVLRLYRKFWGLVQRLPAEEQKDAAFRLRNEFRSKRHAYGEKRLGKLYQQGEARYEALKETLDAREHKATGLVKTAPRPQTPGAFAVQRQGSRSRTKLDGVTVDGMWASLKSHGQGFVPNLRNVPESKRVSVRAGRFAMERQPNSMGNNHSSR</sequence>
<feature type="region of interest" description="Disordered" evidence="1">
    <location>
        <begin position="108"/>
        <end position="130"/>
    </location>
</feature>
<name>A0A7S1Q2K5_NEODS</name>
<reference evidence="2" key="1">
    <citation type="submission" date="2021-01" db="EMBL/GenBank/DDBJ databases">
        <authorList>
            <person name="Corre E."/>
            <person name="Pelletier E."/>
            <person name="Niang G."/>
            <person name="Scheremetjew M."/>
            <person name="Finn R."/>
            <person name="Kale V."/>
            <person name="Holt S."/>
            <person name="Cochrane G."/>
            <person name="Meng A."/>
            <person name="Brown T."/>
            <person name="Cohen L."/>
        </authorList>
    </citation>
    <scope>NUCLEOTIDE SEQUENCE</scope>
    <source>
        <strain evidence="2">CCAP 1951/1</strain>
    </source>
</reference>
<protein>
    <submittedName>
        <fullName evidence="2">Uncharacterized protein</fullName>
    </submittedName>
</protein>
<organism evidence="2">
    <name type="scientific">Neobodo designis</name>
    <name type="common">Flagellated protozoan</name>
    <name type="synonym">Bodo designis</name>
    <dbReference type="NCBI Taxonomy" id="312471"/>
    <lineage>
        <taxon>Eukaryota</taxon>
        <taxon>Discoba</taxon>
        <taxon>Euglenozoa</taxon>
        <taxon>Kinetoplastea</taxon>
        <taxon>Metakinetoplastina</taxon>
        <taxon>Neobodonida</taxon>
        <taxon>Neobodo</taxon>
    </lineage>
</organism>
<dbReference type="AlphaFoldDB" id="A0A7S1Q2K5"/>
<evidence type="ECO:0000313" key="2">
    <source>
        <dbReference type="EMBL" id="CAD9113771.1"/>
    </source>
</evidence>
<dbReference type="EMBL" id="HBGF01020502">
    <property type="protein sequence ID" value="CAD9113771.1"/>
    <property type="molecule type" value="Transcribed_RNA"/>
</dbReference>
<gene>
    <name evidence="2" type="ORF">NDES1114_LOCUS13574</name>
</gene>
<accession>A0A7S1Q2K5</accession>
<evidence type="ECO:0000256" key="1">
    <source>
        <dbReference type="SAM" id="MobiDB-lite"/>
    </source>
</evidence>
<proteinExistence type="predicted"/>